<dbReference type="AlphaFoldDB" id="A0A2N1MH53"/>
<accession>A0A2N1MH53</accession>
<dbReference type="Proteomes" id="UP000233469">
    <property type="component" value="Unassembled WGS sequence"/>
</dbReference>
<proteinExistence type="predicted"/>
<comment type="caution">
    <text evidence="1">The sequence shown here is derived from an EMBL/GenBank/DDBJ whole genome shotgun (WGS) entry which is preliminary data.</text>
</comment>
<dbReference type="VEuPathDB" id="FungiDB:FUN_024778"/>
<organism evidence="1 2">
    <name type="scientific">Rhizophagus irregularis</name>
    <dbReference type="NCBI Taxonomy" id="588596"/>
    <lineage>
        <taxon>Eukaryota</taxon>
        <taxon>Fungi</taxon>
        <taxon>Fungi incertae sedis</taxon>
        <taxon>Mucoromycota</taxon>
        <taxon>Glomeromycotina</taxon>
        <taxon>Glomeromycetes</taxon>
        <taxon>Glomerales</taxon>
        <taxon>Glomeraceae</taxon>
        <taxon>Rhizophagus</taxon>
    </lineage>
</organism>
<sequence length="301" mass="34648">MNEENIIIQELGGKMLSPVDDIGVIFRYGSKNIRIIVQPPPPATTTVPSTRTISLAQIEKEVQDLFKIHPQDLEKVATNKYDPYVYFEAPYDHLTSEIDKKKIPMLGGDPNLLLYNLPRKNKDYLTAEKLKCEMEPKSWLIFQLSHQLINLLPVKFRDIVDEEALKEYRLNIIKSIDNKIKTIFPIIYDEAQYHTSYLSNTFLSYNDKNKKRPLFTIIMKIFSDLSSIFPKAIVCITGSGLSLMEAKDLAISNVAKTETAIPIFKNFGQIQTSEEILELARNIFPLEDKYASMAIEWLKFY</sequence>
<dbReference type="VEuPathDB" id="FungiDB:RhiirFUN_024056"/>
<gene>
    <name evidence="1" type="ORF">RhiirC2_718750</name>
</gene>
<reference evidence="1 2" key="1">
    <citation type="submission" date="2016-04" db="EMBL/GenBank/DDBJ databases">
        <title>Genome analyses suggest a sexual origin of heterokaryosis in a supposedly ancient asexual fungus.</title>
        <authorList>
            <person name="Ropars J."/>
            <person name="Sedzielewska K."/>
            <person name="Noel J."/>
            <person name="Charron P."/>
            <person name="Farinelli L."/>
            <person name="Marton T."/>
            <person name="Kruger M."/>
            <person name="Pelin A."/>
            <person name="Brachmann A."/>
            <person name="Corradi N."/>
        </authorList>
    </citation>
    <scope>NUCLEOTIDE SEQUENCE [LARGE SCALE GENOMIC DNA]</scope>
    <source>
        <strain evidence="1 2">C2</strain>
    </source>
</reference>
<dbReference type="VEuPathDB" id="FungiDB:RhiirA1_529777"/>
<dbReference type="EMBL" id="LLXL01002393">
    <property type="protein sequence ID" value="PKK60954.1"/>
    <property type="molecule type" value="Genomic_DNA"/>
</dbReference>
<dbReference type="VEuPathDB" id="FungiDB:RhiirFUN_024057"/>
<name>A0A2N1MH53_9GLOM</name>
<evidence type="ECO:0000313" key="1">
    <source>
        <dbReference type="EMBL" id="PKK60954.1"/>
    </source>
</evidence>
<reference evidence="1 2" key="2">
    <citation type="submission" date="2017-10" db="EMBL/GenBank/DDBJ databases">
        <title>Extensive intraspecific genome diversity in a model arbuscular mycorrhizal fungus.</title>
        <authorList>
            <person name="Chen E.C.H."/>
            <person name="Morin E."/>
            <person name="Baudet D."/>
            <person name="Noel J."/>
            <person name="Ndikumana S."/>
            <person name="Charron P."/>
            <person name="St-Onge C."/>
            <person name="Giorgi J."/>
            <person name="Grigoriev I.V."/>
            <person name="Roux C."/>
            <person name="Martin F.M."/>
            <person name="Corradi N."/>
        </authorList>
    </citation>
    <scope>NUCLEOTIDE SEQUENCE [LARGE SCALE GENOMIC DNA]</scope>
    <source>
        <strain evidence="1 2">C2</strain>
    </source>
</reference>
<evidence type="ECO:0000313" key="2">
    <source>
        <dbReference type="Proteomes" id="UP000233469"/>
    </source>
</evidence>
<protein>
    <submittedName>
        <fullName evidence="1">Uncharacterized protein</fullName>
    </submittedName>
</protein>